<dbReference type="AlphaFoldDB" id="A0A813L4F8"/>
<comment type="caution">
    <text evidence="2">The sequence shown here is derived from an EMBL/GenBank/DDBJ whole genome shotgun (WGS) entry which is preliminary data.</text>
</comment>
<sequence>MAPAAAKKKQQRLSSSLGSKMCSDPRLVAASVLAVAPFCGAAWTSGRMGRMQDELNGLLASAEAQRLEVE</sequence>
<dbReference type="EMBL" id="CAJNNW010032724">
    <property type="protein sequence ID" value="CAE8715123.1"/>
    <property type="molecule type" value="Genomic_DNA"/>
</dbReference>
<organism evidence="2 3">
    <name type="scientific">Polarella glacialis</name>
    <name type="common">Dinoflagellate</name>
    <dbReference type="NCBI Taxonomy" id="89957"/>
    <lineage>
        <taxon>Eukaryota</taxon>
        <taxon>Sar</taxon>
        <taxon>Alveolata</taxon>
        <taxon>Dinophyceae</taxon>
        <taxon>Suessiales</taxon>
        <taxon>Suessiaceae</taxon>
        <taxon>Polarella</taxon>
    </lineage>
</organism>
<evidence type="ECO:0000313" key="2">
    <source>
        <dbReference type="EMBL" id="CAE8715123.1"/>
    </source>
</evidence>
<protein>
    <submittedName>
        <fullName evidence="2">Uncharacterized protein</fullName>
    </submittedName>
</protein>
<gene>
    <name evidence="2" type="ORF">PGLA2088_LOCUS38360</name>
</gene>
<accession>A0A813L4F8</accession>
<feature type="compositionally biased region" description="Basic residues" evidence="1">
    <location>
        <begin position="1"/>
        <end position="11"/>
    </location>
</feature>
<name>A0A813L4F8_POLGL</name>
<feature type="non-terminal residue" evidence="2">
    <location>
        <position position="70"/>
    </location>
</feature>
<dbReference type="Proteomes" id="UP000626109">
    <property type="component" value="Unassembled WGS sequence"/>
</dbReference>
<feature type="region of interest" description="Disordered" evidence="1">
    <location>
        <begin position="1"/>
        <end position="20"/>
    </location>
</feature>
<evidence type="ECO:0000313" key="3">
    <source>
        <dbReference type="Proteomes" id="UP000626109"/>
    </source>
</evidence>
<evidence type="ECO:0000256" key="1">
    <source>
        <dbReference type="SAM" id="MobiDB-lite"/>
    </source>
</evidence>
<proteinExistence type="predicted"/>
<reference evidence="2" key="1">
    <citation type="submission" date="2021-02" db="EMBL/GenBank/DDBJ databases">
        <authorList>
            <person name="Dougan E. K."/>
            <person name="Rhodes N."/>
            <person name="Thang M."/>
            <person name="Chan C."/>
        </authorList>
    </citation>
    <scope>NUCLEOTIDE SEQUENCE</scope>
</reference>